<dbReference type="Proteomes" id="UP001527202">
    <property type="component" value="Unassembled WGS sequence"/>
</dbReference>
<dbReference type="EMBL" id="CP026520">
    <property type="protein sequence ID" value="QAV17815.1"/>
    <property type="molecule type" value="Genomic_DNA"/>
</dbReference>
<evidence type="ECO:0000313" key="3">
    <source>
        <dbReference type="Proteomes" id="UP000288943"/>
    </source>
</evidence>
<evidence type="ECO:0000313" key="2">
    <source>
        <dbReference type="EMBL" id="QAV17815.1"/>
    </source>
</evidence>
<name>A0A410WTV7_9BACL</name>
<dbReference type="OrthoDB" id="2621861at2"/>
<dbReference type="EMBL" id="JAMDMJ010000004">
    <property type="protein sequence ID" value="MCY9594946.1"/>
    <property type="molecule type" value="Genomic_DNA"/>
</dbReference>
<reference evidence="1 4" key="2">
    <citation type="submission" date="2022-05" db="EMBL/GenBank/DDBJ databases">
        <title>Genome Sequencing of Bee-Associated Microbes.</title>
        <authorList>
            <person name="Dunlap C."/>
        </authorList>
    </citation>
    <scope>NUCLEOTIDE SEQUENCE [LARGE SCALE GENOMIC DNA]</scope>
    <source>
        <strain evidence="1 4">NRRL B-23120</strain>
    </source>
</reference>
<gene>
    <name evidence="1" type="ORF">M5X16_04045</name>
    <name evidence="2" type="ORF">PC41400_09125</name>
</gene>
<accession>A0A410WTV7</accession>
<evidence type="ECO:0000313" key="1">
    <source>
        <dbReference type="EMBL" id="MCY9594946.1"/>
    </source>
</evidence>
<reference evidence="2 3" key="1">
    <citation type="submission" date="2018-01" db="EMBL/GenBank/DDBJ databases">
        <title>The whole genome sequencing and assembly of Paenibacillus chitinolyticus KCCM 41400 strain.</title>
        <authorList>
            <person name="Kim J.-Y."/>
            <person name="Park M.-K."/>
            <person name="Lee Y.-J."/>
            <person name="Yi H."/>
            <person name="Bahn Y.-S."/>
            <person name="Kim J.F."/>
            <person name="Lee D.-W."/>
        </authorList>
    </citation>
    <scope>NUCLEOTIDE SEQUENCE [LARGE SCALE GENOMIC DNA]</scope>
    <source>
        <strain evidence="2 3">KCCM 41400</strain>
    </source>
</reference>
<dbReference type="Proteomes" id="UP000288943">
    <property type="component" value="Chromosome"/>
</dbReference>
<keyword evidence="4" id="KW-1185">Reference proteome</keyword>
<organism evidence="2 3">
    <name type="scientific">Paenibacillus chitinolyticus</name>
    <dbReference type="NCBI Taxonomy" id="79263"/>
    <lineage>
        <taxon>Bacteria</taxon>
        <taxon>Bacillati</taxon>
        <taxon>Bacillota</taxon>
        <taxon>Bacilli</taxon>
        <taxon>Bacillales</taxon>
        <taxon>Paenibacillaceae</taxon>
        <taxon>Paenibacillus</taxon>
    </lineage>
</organism>
<dbReference type="GeneID" id="95374969"/>
<protein>
    <submittedName>
        <fullName evidence="2">Uncharacterized protein</fullName>
    </submittedName>
</protein>
<dbReference type="KEGG" id="pchi:PC41400_09125"/>
<dbReference type="AlphaFoldDB" id="A0A410WTV7"/>
<sequence length="93" mass="10783">MDIYIKQGGFQMLRKLEGLNAELFKTWVQEDDSTIVDIEGKHYLVKPLHNIVQEEIESDEELKMLIRQAKMDIAGNKTYTTEEILEAIEKGDL</sequence>
<proteinExistence type="predicted"/>
<evidence type="ECO:0000313" key="4">
    <source>
        <dbReference type="Proteomes" id="UP001527202"/>
    </source>
</evidence>
<dbReference type="RefSeq" id="WP_042231057.1">
    <property type="nucleotide sequence ID" value="NZ_CP026520.1"/>
</dbReference>